<evidence type="ECO:0000313" key="2">
    <source>
        <dbReference type="EMBL" id="KAK5704068.1"/>
    </source>
</evidence>
<dbReference type="AlphaFoldDB" id="A0AAN7ZV75"/>
<comment type="caution">
    <text evidence="2">The sequence shown here is derived from an EMBL/GenBank/DDBJ whole genome shotgun (WGS) entry which is preliminary data.</text>
</comment>
<dbReference type="EMBL" id="JAVRQU010000004">
    <property type="protein sequence ID" value="KAK5704068.1"/>
    <property type="molecule type" value="Genomic_DNA"/>
</dbReference>
<reference evidence="2" key="1">
    <citation type="submission" date="2023-08" db="EMBL/GenBank/DDBJ databases">
        <title>Black Yeasts Isolated from many extreme environments.</title>
        <authorList>
            <person name="Coleine C."/>
            <person name="Stajich J.E."/>
            <person name="Selbmann L."/>
        </authorList>
    </citation>
    <scope>NUCLEOTIDE SEQUENCE</scope>
    <source>
        <strain evidence="2">CCFEE 5810</strain>
    </source>
</reference>
<evidence type="ECO:0000256" key="1">
    <source>
        <dbReference type="SAM" id="MobiDB-lite"/>
    </source>
</evidence>
<dbReference type="InterPro" id="IPR039535">
    <property type="entry name" value="ASST-like"/>
</dbReference>
<gene>
    <name evidence="2" type="ORF">LTR97_003081</name>
</gene>
<feature type="compositionally biased region" description="Polar residues" evidence="1">
    <location>
        <begin position="11"/>
        <end position="23"/>
    </location>
</feature>
<feature type="region of interest" description="Disordered" evidence="1">
    <location>
        <begin position="1"/>
        <end position="26"/>
    </location>
</feature>
<accession>A0AAN7ZV75</accession>
<dbReference type="PANTHER" id="PTHR35340">
    <property type="entry name" value="PQQ ENZYME REPEAT PROTEIN-RELATED"/>
    <property type="match status" value="1"/>
</dbReference>
<dbReference type="Proteomes" id="UP001310594">
    <property type="component" value="Unassembled WGS sequence"/>
</dbReference>
<sequence>MKLGICRYGPTKSSSPRPSTLQSGRFDATGEPLAPGLLFVTPTIHASDSTVEQPAQIYTNQGQLIWFGPNVTANNFKWQLFDGEPTLSYWNGVSSNGVNTGHGYGNVTLLDTNYNVKHVVCPDFNLTTPTTRHMNRNTLLITAYNATQTDLTAMNGTSDGWVFDCLFFEIDPRTNEILFRWSALEHVAITDSHEPLGQTGNASVPYDWFHINSVTNMGDHYIVNSRHTWTIYYLNFTGSIDWRFAGDTGGDFGALPEEGTFRRQHHPRAHNVTESTFDLSLFNNNNQALDNSSSHPTDTLLYRLPLQPGDGSAAPELLRHLTNDPPLFAESQGSYTPDLSNGNQLATFGQLPLITEYGPDGEVRWTGRAGPDVESQIYRGFKEEWHASPSSTSPSLVVLPNGSEKTGYYGYVSWNGATDVSAWTVDVVGRWGGLRKVGEVRFRGFETSFEVPCWATSVQVGAVVDGMEVRRSDLVSV</sequence>
<dbReference type="PANTHER" id="PTHR35340:SF6">
    <property type="entry name" value="ASST-DOMAIN-CONTAINING PROTEIN"/>
    <property type="match status" value="1"/>
</dbReference>
<organism evidence="2 3">
    <name type="scientific">Elasticomyces elasticus</name>
    <dbReference type="NCBI Taxonomy" id="574655"/>
    <lineage>
        <taxon>Eukaryota</taxon>
        <taxon>Fungi</taxon>
        <taxon>Dikarya</taxon>
        <taxon>Ascomycota</taxon>
        <taxon>Pezizomycotina</taxon>
        <taxon>Dothideomycetes</taxon>
        <taxon>Dothideomycetidae</taxon>
        <taxon>Mycosphaerellales</taxon>
        <taxon>Teratosphaeriaceae</taxon>
        <taxon>Elasticomyces</taxon>
    </lineage>
</organism>
<dbReference type="Pfam" id="PF14269">
    <property type="entry name" value="Arylsulfotran_2"/>
    <property type="match status" value="1"/>
</dbReference>
<evidence type="ECO:0000313" key="3">
    <source>
        <dbReference type="Proteomes" id="UP001310594"/>
    </source>
</evidence>
<name>A0AAN7ZV75_9PEZI</name>
<evidence type="ECO:0008006" key="4">
    <source>
        <dbReference type="Google" id="ProtNLM"/>
    </source>
</evidence>
<dbReference type="InterPro" id="IPR053143">
    <property type="entry name" value="Arylsulfate_ST"/>
</dbReference>
<protein>
    <recommendedName>
        <fullName evidence="4">ASST-domain-containing protein</fullName>
    </recommendedName>
</protein>
<proteinExistence type="predicted"/>